<organism evidence="1 2">
    <name type="scientific">Septoria linicola</name>
    <dbReference type="NCBI Taxonomy" id="215465"/>
    <lineage>
        <taxon>Eukaryota</taxon>
        <taxon>Fungi</taxon>
        <taxon>Dikarya</taxon>
        <taxon>Ascomycota</taxon>
        <taxon>Pezizomycotina</taxon>
        <taxon>Dothideomycetes</taxon>
        <taxon>Dothideomycetidae</taxon>
        <taxon>Mycosphaerellales</taxon>
        <taxon>Mycosphaerellaceae</taxon>
        <taxon>Septoria</taxon>
    </lineage>
</organism>
<reference evidence="1" key="1">
    <citation type="submission" date="2022-06" db="EMBL/GenBank/DDBJ databases">
        <title>Complete genome sequences of two strains of the flax pathogen Septoria linicola.</title>
        <authorList>
            <person name="Lapalu N."/>
            <person name="Simon A."/>
            <person name="Demenou B."/>
            <person name="Paumier D."/>
            <person name="Guillot M.-P."/>
            <person name="Gout L."/>
            <person name="Valade R."/>
        </authorList>
    </citation>
    <scope>NUCLEOTIDE SEQUENCE</scope>
    <source>
        <strain evidence="1">SE15195</strain>
    </source>
</reference>
<evidence type="ECO:0000313" key="1">
    <source>
        <dbReference type="EMBL" id="USW56398.1"/>
    </source>
</evidence>
<dbReference type="Proteomes" id="UP001056384">
    <property type="component" value="Chromosome 8"/>
</dbReference>
<accession>A0A9Q9B2K5</accession>
<keyword evidence="2" id="KW-1185">Reference proteome</keyword>
<proteinExistence type="predicted"/>
<protein>
    <submittedName>
        <fullName evidence="1">Uncharacterized protein</fullName>
    </submittedName>
</protein>
<dbReference type="EMBL" id="CP099425">
    <property type="protein sequence ID" value="USW56398.1"/>
    <property type="molecule type" value="Genomic_DNA"/>
</dbReference>
<dbReference type="AlphaFoldDB" id="A0A9Q9B2K5"/>
<evidence type="ECO:0000313" key="2">
    <source>
        <dbReference type="Proteomes" id="UP001056384"/>
    </source>
</evidence>
<name>A0A9Q9B2K5_9PEZI</name>
<sequence length="50" mass="5890">MSLSIHMHLLHPEQIGESHVRLAEHQQVRYNKQSSSYDDLVRRLDCRTAC</sequence>
<gene>
    <name evidence="1" type="ORF">Slin15195_G097170</name>
</gene>